<dbReference type="AlphaFoldDB" id="A0A1A9F492"/>
<evidence type="ECO:0000313" key="1">
    <source>
        <dbReference type="EMBL" id="ANG64708.1"/>
    </source>
</evidence>
<organism evidence="1 2">
    <name type="scientific">Marinobacterium aestuarii</name>
    <dbReference type="NCBI Taxonomy" id="1821621"/>
    <lineage>
        <taxon>Bacteria</taxon>
        <taxon>Pseudomonadati</taxon>
        <taxon>Pseudomonadota</taxon>
        <taxon>Gammaproteobacteria</taxon>
        <taxon>Oceanospirillales</taxon>
        <taxon>Oceanospirillaceae</taxon>
        <taxon>Marinobacterium</taxon>
    </lineage>
</organism>
<keyword evidence="2" id="KW-1185">Reference proteome</keyword>
<protein>
    <submittedName>
        <fullName evidence="1">Uncharacterized protein</fullName>
    </submittedName>
</protein>
<dbReference type="Proteomes" id="UP000078070">
    <property type="component" value="Chromosome"/>
</dbReference>
<reference evidence="1 2" key="2">
    <citation type="journal article" date="2018" name="Int. J. Syst. Evol. Microbiol.">
        <title>Marinobacterium aestuarii sp. nov., a benzene-degrading marine bacterium isolated from estuary sediment.</title>
        <authorList>
            <person name="Bae S.S."/>
            <person name="Jung J."/>
            <person name="Chung D."/>
            <person name="Baek K."/>
        </authorList>
    </citation>
    <scope>NUCLEOTIDE SEQUENCE [LARGE SCALE GENOMIC DNA]</scope>
    <source>
        <strain evidence="1 2">ST58-10</strain>
    </source>
</reference>
<accession>A0A1A9F492</accession>
<reference evidence="2" key="1">
    <citation type="submission" date="2016-05" db="EMBL/GenBank/DDBJ databases">
        <authorList>
            <person name="Baek K."/>
            <person name="Yang S.-J."/>
        </authorList>
    </citation>
    <scope>NUCLEOTIDE SEQUENCE [LARGE SCALE GENOMIC DNA]</scope>
    <source>
        <strain evidence="2">ST58-10</strain>
    </source>
</reference>
<sequence>MTSSDNRHRNTACALISRCIVKPIGCKRNIGCIAMTNHACISDKGGCCHTSRARRHGGNKPTIVTAIIIEGWIHDCDNTLVRNSRCSRIRT</sequence>
<dbReference type="KEGG" id="mars:A8C75_21005"/>
<name>A0A1A9F492_9GAMM</name>
<evidence type="ECO:0000313" key="2">
    <source>
        <dbReference type="Proteomes" id="UP000078070"/>
    </source>
</evidence>
<gene>
    <name evidence="1" type="ORF">A8C75_21005</name>
</gene>
<dbReference type="EMBL" id="CP015839">
    <property type="protein sequence ID" value="ANG64708.1"/>
    <property type="molecule type" value="Genomic_DNA"/>
</dbReference>
<proteinExistence type="predicted"/>